<protein>
    <submittedName>
        <fullName evidence="1">Uncharacterized protein</fullName>
    </submittedName>
</protein>
<dbReference type="EMBL" id="DRGM01000059">
    <property type="protein sequence ID" value="HEA15910.1"/>
    <property type="molecule type" value="Genomic_DNA"/>
</dbReference>
<dbReference type="RefSeq" id="WP_304180507.1">
    <property type="nucleotide sequence ID" value="NZ_DRGM01000059.1"/>
</dbReference>
<sequence>MTTPLVRLNFALQSFEDPLSAAMAHTMEYDTLHLNANAQHEITLLCVLPEDAHEGDIISLSATHIAARDARYFIQYTLRQLDIEVGTVALTLEKITISDESDEYVLQLMLHGLHATLKDSAEFDVAIKEYGAGYIPQYEQALVSKSHSLRQLMTSFSSSFLSLF</sequence>
<evidence type="ECO:0000313" key="1">
    <source>
        <dbReference type="EMBL" id="HEA15910.1"/>
    </source>
</evidence>
<organism evidence="1">
    <name type="scientific">Pseudoalteromonas prydzensis</name>
    <dbReference type="NCBI Taxonomy" id="182141"/>
    <lineage>
        <taxon>Bacteria</taxon>
        <taxon>Pseudomonadati</taxon>
        <taxon>Pseudomonadota</taxon>
        <taxon>Gammaproteobacteria</taxon>
        <taxon>Alteromonadales</taxon>
        <taxon>Pseudoalteromonadaceae</taxon>
        <taxon>Pseudoalteromonas</taxon>
    </lineage>
</organism>
<comment type="caution">
    <text evidence="1">The sequence shown here is derived from an EMBL/GenBank/DDBJ whole genome shotgun (WGS) entry which is preliminary data.</text>
</comment>
<dbReference type="Proteomes" id="UP000886188">
    <property type="component" value="Unassembled WGS sequence"/>
</dbReference>
<reference evidence="1" key="1">
    <citation type="journal article" date="2020" name="mSystems">
        <title>Genome- and Community-Level Interaction Insights into Carbon Utilization and Element Cycling Functions of Hydrothermarchaeota in Hydrothermal Sediment.</title>
        <authorList>
            <person name="Zhou Z."/>
            <person name="Liu Y."/>
            <person name="Xu W."/>
            <person name="Pan J."/>
            <person name="Luo Z.H."/>
            <person name="Li M."/>
        </authorList>
    </citation>
    <scope>NUCLEOTIDE SEQUENCE [LARGE SCALE GENOMIC DNA]</scope>
    <source>
        <strain evidence="1">HyVt-346</strain>
    </source>
</reference>
<gene>
    <name evidence="1" type="ORF">ENH88_05560</name>
</gene>
<proteinExistence type="predicted"/>
<accession>A0A7V1CXF7</accession>
<name>A0A7V1CXF7_9GAMM</name>
<dbReference type="AlphaFoldDB" id="A0A7V1CXF7"/>